<dbReference type="EMBL" id="OOIN01000007">
    <property type="protein sequence ID" value="SPO24604.1"/>
    <property type="molecule type" value="Genomic_DNA"/>
</dbReference>
<name>A0A5C3E1N4_9BASI</name>
<evidence type="ECO:0000256" key="2">
    <source>
        <dbReference type="ARBA" id="ARBA00022763"/>
    </source>
</evidence>
<dbReference type="Pfam" id="PF08573">
    <property type="entry name" value="SAE2"/>
    <property type="match status" value="1"/>
</dbReference>
<dbReference type="OrthoDB" id="5801062at2759"/>
<feature type="compositionally biased region" description="Low complexity" evidence="4">
    <location>
        <begin position="263"/>
        <end position="272"/>
    </location>
</feature>
<keyword evidence="3" id="KW-0539">Nucleus</keyword>
<dbReference type="InterPro" id="IPR033316">
    <property type="entry name" value="RBBP8-like"/>
</dbReference>
<dbReference type="PANTHER" id="PTHR15107:SF0">
    <property type="entry name" value="DNA ENDONUCLEASE ACTIVATOR CTP1 C-TERMINAL DOMAIN-CONTAINING PROTEIN"/>
    <property type="match status" value="1"/>
</dbReference>
<dbReference type="GO" id="GO:0010792">
    <property type="term" value="P:DNA double-strand break processing involved in repair via single-strand annealing"/>
    <property type="evidence" value="ECO:0007669"/>
    <property type="project" value="TreeGrafter"/>
</dbReference>
<proteinExistence type="predicted"/>
<accession>A0A5C3E1N4</accession>
<feature type="compositionally biased region" description="Basic and acidic residues" evidence="4">
    <location>
        <begin position="225"/>
        <end position="234"/>
    </location>
</feature>
<evidence type="ECO:0000313" key="6">
    <source>
        <dbReference type="EMBL" id="SPO24604.1"/>
    </source>
</evidence>
<dbReference type="GO" id="GO:0003684">
    <property type="term" value="F:damaged DNA binding"/>
    <property type="evidence" value="ECO:0007669"/>
    <property type="project" value="TreeGrafter"/>
</dbReference>
<feature type="region of interest" description="Disordered" evidence="4">
    <location>
        <begin position="165"/>
        <end position="193"/>
    </location>
</feature>
<organism evidence="6 7">
    <name type="scientific">Ustilago trichophora</name>
    <dbReference type="NCBI Taxonomy" id="86804"/>
    <lineage>
        <taxon>Eukaryota</taxon>
        <taxon>Fungi</taxon>
        <taxon>Dikarya</taxon>
        <taxon>Basidiomycota</taxon>
        <taxon>Ustilaginomycotina</taxon>
        <taxon>Ustilaginomycetes</taxon>
        <taxon>Ustilaginales</taxon>
        <taxon>Ustilaginaceae</taxon>
        <taxon>Ustilago</taxon>
    </lineage>
</organism>
<keyword evidence="7" id="KW-1185">Reference proteome</keyword>
<dbReference type="InterPro" id="IPR013882">
    <property type="entry name" value="Ctp1_C"/>
</dbReference>
<sequence>MSSSLKRKRTTEPHLASPASTSTHSSPAARSRASTDVYQDPTSTPYPRDNAVQANLRHQLQLSLNELHSSSARIEAILAQLGLQPRFALSELAAPVQPSTARSASSETALKFNSTRQEEICTKCLEHQAKMIALQAQAREHEKEREAWKAFKSWWLASLSKRERGHRRRKQLTIDPTPNASPERRNGGHAEEALRSVVRKLSPATRKVWERAGVISPSADAGAEIADKEGREGDVDSGQARLEGSLEESAGQQSELTLPLHAAPPSAAVPSATIDPNRGLGDDNATDPVEVAPTHLRNPAANHTGSRSVPPSRHPFIPAATTTRPTPSTTAAAASTNTRPTSSDSTTTTRTPITRPTPIRSSPPKPTPTSTTRVADLVGYVDSTPIRNPHHRRTMYASDCPDCTLFYSHFNDLASNSNHRGSQTGLHAGDIERMACSRHRSSYKRAVTPDGYWNIGFPSTQEAQEVNAQARLHRDHQQQ</sequence>
<evidence type="ECO:0000313" key="7">
    <source>
        <dbReference type="Proteomes" id="UP000324022"/>
    </source>
</evidence>
<dbReference type="AlphaFoldDB" id="A0A5C3E1N4"/>
<evidence type="ECO:0000259" key="5">
    <source>
        <dbReference type="Pfam" id="PF08573"/>
    </source>
</evidence>
<evidence type="ECO:0000256" key="4">
    <source>
        <dbReference type="SAM" id="MobiDB-lite"/>
    </source>
</evidence>
<comment type="subcellular location">
    <subcellularLocation>
        <location evidence="1">Nucleus</location>
    </subcellularLocation>
</comment>
<feature type="domain" description="DNA endonuclease activator Ctp1 C-terminal" evidence="5">
    <location>
        <begin position="435"/>
        <end position="462"/>
    </location>
</feature>
<feature type="compositionally biased region" description="Low complexity" evidence="4">
    <location>
        <begin position="16"/>
        <end position="35"/>
    </location>
</feature>
<feature type="compositionally biased region" description="Basic and acidic residues" evidence="4">
    <location>
        <begin position="182"/>
        <end position="193"/>
    </location>
</feature>
<feature type="region of interest" description="Disordered" evidence="4">
    <location>
        <begin position="220"/>
        <end position="372"/>
    </location>
</feature>
<gene>
    <name evidence="6" type="ORF">UTRI_03873</name>
</gene>
<feature type="region of interest" description="Disordered" evidence="4">
    <location>
        <begin position="1"/>
        <end position="49"/>
    </location>
</feature>
<protein>
    <recommendedName>
        <fullName evidence="5">DNA endonuclease activator Ctp1 C-terminal domain-containing protein</fullName>
    </recommendedName>
</protein>
<evidence type="ECO:0000256" key="1">
    <source>
        <dbReference type="ARBA" id="ARBA00004123"/>
    </source>
</evidence>
<dbReference type="GO" id="GO:0005634">
    <property type="term" value="C:nucleus"/>
    <property type="evidence" value="ECO:0007669"/>
    <property type="project" value="UniProtKB-SubCell"/>
</dbReference>
<dbReference type="PANTHER" id="PTHR15107">
    <property type="entry name" value="RETINOBLASTOMA BINDING PROTEIN 8"/>
    <property type="match status" value="1"/>
</dbReference>
<feature type="compositionally biased region" description="Polar residues" evidence="4">
    <location>
        <begin position="36"/>
        <end position="45"/>
    </location>
</feature>
<dbReference type="Proteomes" id="UP000324022">
    <property type="component" value="Unassembled WGS sequence"/>
</dbReference>
<reference evidence="6 7" key="1">
    <citation type="submission" date="2018-03" db="EMBL/GenBank/DDBJ databases">
        <authorList>
            <person name="Guldener U."/>
        </authorList>
    </citation>
    <scope>NUCLEOTIDE SEQUENCE [LARGE SCALE GENOMIC DNA]</scope>
    <source>
        <strain evidence="6 7">NBRC100155</strain>
    </source>
</reference>
<feature type="compositionally biased region" description="Low complexity" evidence="4">
    <location>
        <begin position="318"/>
        <end position="360"/>
    </location>
</feature>
<keyword evidence="2" id="KW-0227">DNA damage</keyword>
<evidence type="ECO:0000256" key="3">
    <source>
        <dbReference type="ARBA" id="ARBA00023242"/>
    </source>
</evidence>